<proteinExistence type="predicted"/>
<gene>
    <name evidence="2" type="ORF">BUE93_01350</name>
</gene>
<keyword evidence="1" id="KW-0812">Transmembrane</keyword>
<keyword evidence="1" id="KW-1133">Transmembrane helix</keyword>
<evidence type="ECO:0000313" key="3">
    <source>
        <dbReference type="Proteomes" id="UP000239469"/>
    </source>
</evidence>
<dbReference type="AlphaFoldDB" id="A0A2S9XAE7"/>
<dbReference type="EMBL" id="MTBD01000001">
    <property type="protein sequence ID" value="PRP72701.1"/>
    <property type="molecule type" value="Genomic_DNA"/>
</dbReference>
<feature type="transmembrane region" description="Helical" evidence="1">
    <location>
        <begin position="53"/>
        <end position="71"/>
    </location>
</feature>
<evidence type="ECO:0000256" key="1">
    <source>
        <dbReference type="SAM" id="Phobius"/>
    </source>
</evidence>
<comment type="caution">
    <text evidence="2">The sequence shown here is derived from an EMBL/GenBank/DDBJ whole genome shotgun (WGS) entry which is preliminary data.</text>
</comment>
<protein>
    <recommendedName>
        <fullName evidence="4">Succinate dehydrogenase</fullName>
    </recommendedName>
</protein>
<dbReference type="Proteomes" id="UP000239469">
    <property type="component" value="Unassembled WGS sequence"/>
</dbReference>
<feature type="transmembrane region" description="Helical" evidence="1">
    <location>
        <begin position="83"/>
        <end position="107"/>
    </location>
</feature>
<dbReference type="RefSeq" id="WP_106075547.1">
    <property type="nucleotide sequence ID" value="NZ_MTBD01000001.1"/>
</dbReference>
<sequence>MLHKLHRLTACLISLYILFHLLNHLTALAGIQAHIDYMRAYRVWYRFPPVETLLLACVLFQAGSGLYFVWARRGSRHGFFDHAQAYSGLYLVFFLLFHLSAVLYGRWEQGVDTNFYFAAAGLHLGNYFLFFMPYYFLSIVAYFTHIGCALRWLLQTRLGVHGSDRLAGGLMAAGALLSGLIIATFSGAWYPVAIPATYQFTGLVR</sequence>
<keyword evidence="1" id="KW-0472">Membrane</keyword>
<dbReference type="OrthoDB" id="6868340at2"/>
<organism evidence="2 3">
    <name type="scientific">Chromobacterium amazonense</name>
    <dbReference type="NCBI Taxonomy" id="1382803"/>
    <lineage>
        <taxon>Bacteria</taxon>
        <taxon>Pseudomonadati</taxon>
        <taxon>Pseudomonadota</taxon>
        <taxon>Betaproteobacteria</taxon>
        <taxon>Neisseriales</taxon>
        <taxon>Chromobacteriaceae</taxon>
        <taxon>Chromobacterium</taxon>
    </lineage>
</organism>
<feature type="transmembrane region" description="Helical" evidence="1">
    <location>
        <begin position="127"/>
        <end position="154"/>
    </location>
</feature>
<reference evidence="2 3" key="1">
    <citation type="submission" date="2017-01" db="EMBL/GenBank/DDBJ databases">
        <title>New insights into the genetic diversity of Chromobacterium isolated from tropical freshwater lake.</title>
        <authorList>
            <person name="Santos A.B."/>
            <person name="Nascimento A.M."/>
            <person name="Da Silva P.C."/>
        </authorList>
    </citation>
    <scope>NUCLEOTIDE SEQUENCE [LARGE SCALE GENOMIC DNA]</scope>
    <source>
        <strain evidence="2 3">56AF</strain>
    </source>
</reference>
<feature type="transmembrane region" description="Helical" evidence="1">
    <location>
        <begin position="166"/>
        <end position="190"/>
    </location>
</feature>
<name>A0A2S9XAE7_9NEIS</name>
<evidence type="ECO:0000313" key="2">
    <source>
        <dbReference type="EMBL" id="PRP72701.1"/>
    </source>
</evidence>
<evidence type="ECO:0008006" key="4">
    <source>
        <dbReference type="Google" id="ProtNLM"/>
    </source>
</evidence>
<accession>A0A2S9XAE7</accession>